<dbReference type="SMART" id="SM00342">
    <property type="entry name" value="HTH_ARAC"/>
    <property type="match status" value="1"/>
</dbReference>
<evidence type="ECO:0000259" key="1">
    <source>
        <dbReference type="PROSITE" id="PS01124"/>
    </source>
</evidence>
<protein>
    <submittedName>
        <fullName evidence="2">HTH-type transcriptional activator RhaS</fullName>
    </submittedName>
</protein>
<gene>
    <name evidence="2" type="primary">rhaS_1</name>
    <name evidence="2" type="ORF">IMCC3135_04020</name>
</gene>
<dbReference type="GO" id="GO:0043565">
    <property type="term" value="F:sequence-specific DNA binding"/>
    <property type="evidence" value="ECO:0007669"/>
    <property type="project" value="InterPro"/>
</dbReference>
<dbReference type="Gene3D" id="1.10.10.60">
    <property type="entry name" value="Homeodomain-like"/>
    <property type="match status" value="1"/>
</dbReference>
<dbReference type="KEGG" id="gai:IMCC3135_04020"/>
<dbReference type="RefSeq" id="WP_088916411.1">
    <property type="nucleotide sequence ID" value="NZ_CP018632.1"/>
</dbReference>
<dbReference type="Proteomes" id="UP000250079">
    <property type="component" value="Chromosome"/>
</dbReference>
<dbReference type="PANTHER" id="PTHR11019:SF159">
    <property type="entry name" value="TRANSCRIPTIONAL REGULATOR-RELATED"/>
    <property type="match status" value="1"/>
</dbReference>
<evidence type="ECO:0000313" key="2">
    <source>
        <dbReference type="EMBL" id="ASJ70917.1"/>
    </source>
</evidence>
<dbReference type="GO" id="GO:0003700">
    <property type="term" value="F:DNA-binding transcription factor activity"/>
    <property type="evidence" value="ECO:0007669"/>
    <property type="project" value="InterPro"/>
</dbReference>
<accession>A0A2Z2NTH6</accession>
<evidence type="ECO:0000313" key="3">
    <source>
        <dbReference type="Proteomes" id="UP000250079"/>
    </source>
</evidence>
<sequence>MSESAQTLDGMVRLYSGDYAAHSHDYSQILFGMSGCLELQLEGRAARVDATTGLVVPAGYQHSYCSYSDSRVWVVDTALYRDLDKPRAFHLPLDWQPSSKAVEVLAGVNASPRVLQRRGVNPLLLEAKVGEFLHEAWPIARMAAFYALSVPQFHRRWKTLTGQTPQAWIRALRLDQAQSLLQAGHSLEAVASQVGYCSASALCYALQRDRGLGARELRSTAR</sequence>
<dbReference type="InterPro" id="IPR011051">
    <property type="entry name" value="RmlC_Cupin_sf"/>
</dbReference>
<keyword evidence="3" id="KW-1185">Reference proteome</keyword>
<dbReference type="Gene3D" id="2.60.120.10">
    <property type="entry name" value="Jelly Rolls"/>
    <property type="match status" value="1"/>
</dbReference>
<dbReference type="InterPro" id="IPR014710">
    <property type="entry name" value="RmlC-like_jellyroll"/>
</dbReference>
<dbReference type="EMBL" id="CP018632">
    <property type="protein sequence ID" value="ASJ70917.1"/>
    <property type="molecule type" value="Genomic_DNA"/>
</dbReference>
<name>A0A2Z2NTH6_9GAMM</name>
<dbReference type="PROSITE" id="PS01124">
    <property type="entry name" value="HTH_ARAC_FAMILY_2"/>
    <property type="match status" value="1"/>
</dbReference>
<proteinExistence type="predicted"/>
<dbReference type="InterPro" id="IPR018060">
    <property type="entry name" value="HTH_AraC"/>
</dbReference>
<dbReference type="PANTHER" id="PTHR11019">
    <property type="entry name" value="HTH-TYPE TRANSCRIPTIONAL REGULATOR NIMR"/>
    <property type="match status" value="1"/>
</dbReference>
<organism evidence="2 3">
    <name type="scientific">Granulosicoccus antarcticus IMCC3135</name>
    <dbReference type="NCBI Taxonomy" id="1192854"/>
    <lineage>
        <taxon>Bacteria</taxon>
        <taxon>Pseudomonadati</taxon>
        <taxon>Pseudomonadota</taxon>
        <taxon>Gammaproteobacteria</taxon>
        <taxon>Chromatiales</taxon>
        <taxon>Granulosicoccaceae</taxon>
        <taxon>Granulosicoccus</taxon>
    </lineage>
</organism>
<reference evidence="2 3" key="1">
    <citation type="submission" date="2016-12" db="EMBL/GenBank/DDBJ databases">
        <authorList>
            <person name="Song W.-J."/>
            <person name="Kurnit D.M."/>
        </authorList>
    </citation>
    <scope>NUCLEOTIDE SEQUENCE [LARGE SCALE GENOMIC DNA]</scope>
    <source>
        <strain evidence="2 3">IMCC3135</strain>
    </source>
</reference>
<dbReference type="AlphaFoldDB" id="A0A2Z2NTH6"/>
<dbReference type="Pfam" id="PF12833">
    <property type="entry name" value="HTH_18"/>
    <property type="match status" value="1"/>
</dbReference>
<dbReference type="SUPFAM" id="SSF51182">
    <property type="entry name" value="RmlC-like cupins"/>
    <property type="match status" value="1"/>
</dbReference>
<feature type="domain" description="HTH araC/xylS-type" evidence="1">
    <location>
        <begin position="123"/>
        <end position="220"/>
    </location>
</feature>
<dbReference type="OrthoDB" id="5996070at2"/>